<accession>A0A8S5UV17</accession>
<organism evidence="1">
    <name type="scientific">Myoviridae sp. ctP6q2</name>
    <dbReference type="NCBI Taxonomy" id="2825096"/>
    <lineage>
        <taxon>Viruses</taxon>
        <taxon>Duplodnaviria</taxon>
        <taxon>Heunggongvirae</taxon>
        <taxon>Uroviricota</taxon>
        <taxon>Caudoviricetes</taxon>
    </lineage>
</organism>
<name>A0A8S5UV17_9CAUD</name>
<evidence type="ECO:0000313" key="1">
    <source>
        <dbReference type="EMBL" id="DAF98234.1"/>
    </source>
</evidence>
<sequence length="63" mass="7329">MGNDIIHKLEKVVHKMNEQHDRLEKLVSGIKLDLIVCNKIETEQNDTSKIINLNKQTYNNITL</sequence>
<protein>
    <submittedName>
        <fullName evidence="1">Uncharacterized protein</fullName>
    </submittedName>
</protein>
<dbReference type="EMBL" id="BK016143">
    <property type="protein sequence ID" value="DAF98234.1"/>
    <property type="molecule type" value="Genomic_DNA"/>
</dbReference>
<reference evidence="1" key="1">
    <citation type="journal article" date="2021" name="Proc. Natl. Acad. Sci. U.S.A.">
        <title>A Catalog of Tens of Thousands of Viruses from Human Metagenomes Reveals Hidden Associations with Chronic Diseases.</title>
        <authorList>
            <person name="Tisza M.J."/>
            <person name="Buck C.B."/>
        </authorList>
    </citation>
    <scope>NUCLEOTIDE SEQUENCE</scope>
    <source>
        <strain evidence="1">CtP6q2</strain>
    </source>
</reference>
<proteinExistence type="predicted"/>